<reference evidence="2" key="1">
    <citation type="submission" date="2020-09" db="EMBL/GenBank/DDBJ databases">
        <authorList>
            <person name="Yoon J.-W."/>
        </authorList>
    </citation>
    <scope>NUCLEOTIDE SEQUENCE</scope>
    <source>
        <strain evidence="2">KMU-158</strain>
    </source>
</reference>
<keyword evidence="1" id="KW-0732">Signal</keyword>
<proteinExistence type="predicted"/>
<gene>
    <name evidence="2" type="ORF">IB286_04345</name>
</gene>
<accession>A0A927GWA5</accession>
<evidence type="ECO:0000313" key="3">
    <source>
        <dbReference type="Proteomes" id="UP000610558"/>
    </source>
</evidence>
<dbReference type="EMBL" id="JACXLD010000002">
    <property type="protein sequence ID" value="MBD2858229.1"/>
    <property type="molecule type" value="Genomic_DNA"/>
</dbReference>
<evidence type="ECO:0000313" key="2">
    <source>
        <dbReference type="EMBL" id="MBD2858229.1"/>
    </source>
</evidence>
<keyword evidence="3" id="KW-1185">Reference proteome</keyword>
<dbReference type="AlphaFoldDB" id="A0A927GWA5"/>
<sequence>MSVANKAKGLKNVLATISLSVCAVSFAIAEPTGEIKSEAGFEDPASGARVETVDKSFWTGKTRVLVSIPAGDGKEALEVEEVLVTAKRPEKPEGNQTLRYKFVKDYSDDRYGMYIYLDKNSDMPFRIYFKDTPSDERFNRGL</sequence>
<dbReference type="RefSeq" id="WP_190762878.1">
    <property type="nucleotide sequence ID" value="NZ_JACXLD010000002.1"/>
</dbReference>
<feature type="chain" id="PRO_5037507430" evidence="1">
    <location>
        <begin position="30"/>
        <end position="142"/>
    </location>
</feature>
<feature type="signal peptide" evidence="1">
    <location>
        <begin position="1"/>
        <end position="29"/>
    </location>
</feature>
<comment type="caution">
    <text evidence="2">The sequence shown here is derived from an EMBL/GenBank/DDBJ whole genome shotgun (WGS) entry which is preliminary data.</text>
</comment>
<organism evidence="2 3">
    <name type="scientific">Spongiibacter pelagi</name>
    <dbReference type="NCBI Taxonomy" id="2760804"/>
    <lineage>
        <taxon>Bacteria</taxon>
        <taxon>Pseudomonadati</taxon>
        <taxon>Pseudomonadota</taxon>
        <taxon>Gammaproteobacteria</taxon>
        <taxon>Cellvibrionales</taxon>
        <taxon>Spongiibacteraceae</taxon>
        <taxon>Spongiibacter</taxon>
    </lineage>
</organism>
<evidence type="ECO:0000256" key="1">
    <source>
        <dbReference type="SAM" id="SignalP"/>
    </source>
</evidence>
<dbReference type="Proteomes" id="UP000610558">
    <property type="component" value="Unassembled WGS sequence"/>
</dbReference>
<protein>
    <submittedName>
        <fullName evidence="2">Uncharacterized protein</fullName>
    </submittedName>
</protein>
<name>A0A927GWA5_9GAMM</name>